<reference evidence="1 2" key="1">
    <citation type="submission" date="2024-05" db="EMBL/GenBank/DDBJ databases">
        <title>A draft genome resource for the thread blight pathogen Marasmius tenuissimus strain MS-2.</title>
        <authorList>
            <person name="Yulfo-Soto G.E."/>
            <person name="Baruah I.K."/>
            <person name="Amoako-Attah I."/>
            <person name="Bukari Y."/>
            <person name="Meinhardt L.W."/>
            <person name="Bailey B.A."/>
            <person name="Cohen S.P."/>
        </authorList>
    </citation>
    <scope>NUCLEOTIDE SEQUENCE [LARGE SCALE GENOMIC DNA]</scope>
    <source>
        <strain evidence="1 2">MS-2</strain>
    </source>
</reference>
<keyword evidence="2" id="KW-1185">Reference proteome</keyword>
<proteinExistence type="predicted"/>
<evidence type="ECO:0000313" key="2">
    <source>
        <dbReference type="Proteomes" id="UP001437256"/>
    </source>
</evidence>
<evidence type="ECO:0008006" key="3">
    <source>
        <dbReference type="Google" id="ProtNLM"/>
    </source>
</evidence>
<comment type="caution">
    <text evidence="1">The sequence shown here is derived from an EMBL/GenBank/DDBJ whole genome shotgun (WGS) entry which is preliminary data.</text>
</comment>
<gene>
    <name evidence="1" type="ORF">AAF712_016722</name>
</gene>
<protein>
    <recommendedName>
        <fullName evidence="3">F-box domain-containing protein</fullName>
    </recommendedName>
</protein>
<accession>A0ABR2Z749</accession>
<feature type="non-terminal residue" evidence="1">
    <location>
        <position position="482"/>
    </location>
</feature>
<dbReference type="Proteomes" id="UP001437256">
    <property type="component" value="Unassembled WGS sequence"/>
</dbReference>
<name>A0ABR2Z749_9AGAR</name>
<dbReference type="EMBL" id="JBBXMP010001097">
    <property type="protein sequence ID" value="KAL0056671.1"/>
    <property type="molecule type" value="Genomic_DNA"/>
</dbReference>
<sequence length="482" mass="55176">MDKLRLRIGGYQLAIHDDEEESLPLCRWQRMSREELYAIHQKIRDLEGKQLGLERNQFAEIQNELNEYRNLLSPIRRLPYEVVSIILFLAFEENAFASRRDSRYDSSLLSSVCTHWRMVALSTPSMWSFVSCDIKIASVDFERVTPAIQTCLGRSGDATLHYNFSVYLPNPDVRVHGHSGNIWASTRLFRLLFEQHYHRVGYIEVTSPHFNSWSLVHKMLKYFPLNPPQNSIRLKSLHFCPHSPSLRITVLEHSPRSSITSLTISAPFLLDVRDVLRGFLNLVSLDITLGGAPRDNTSAPAFTLSHLTHLTLRRTDKYSQFGEVVRYFHTPSLEVLTIFSDILINFVPASGDPTDYLPSLIDLLTRSGRSLREFEFRDERLAASDLMVILEALPESLGQLRLSLFTSQSRVIERLNLPSTASVLLPNLTNLSLVLEFGDNLVWASVVELLQSRFDHGRRSLEEASVRFQSGPIKSCFMNRND</sequence>
<evidence type="ECO:0000313" key="1">
    <source>
        <dbReference type="EMBL" id="KAL0056671.1"/>
    </source>
</evidence>
<organism evidence="1 2">
    <name type="scientific">Marasmius tenuissimus</name>
    <dbReference type="NCBI Taxonomy" id="585030"/>
    <lineage>
        <taxon>Eukaryota</taxon>
        <taxon>Fungi</taxon>
        <taxon>Dikarya</taxon>
        <taxon>Basidiomycota</taxon>
        <taxon>Agaricomycotina</taxon>
        <taxon>Agaricomycetes</taxon>
        <taxon>Agaricomycetidae</taxon>
        <taxon>Agaricales</taxon>
        <taxon>Marasmiineae</taxon>
        <taxon>Marasmiaceae</taxon>
        <taxon>Marasmius</taxon>
    </lineage>
</organism>